<dbReference type="Proteomes" id="UP000886106">
    <property type="component" value="Unassembled WGS sequence"/>
</dbReference>
<keyword evidence="2" id="KW-1133">Transmembrane helix</keyword>
<name>A0A7V5J2P2_UNCKA</name>
<evidence type="ECO:0000313" key="3">
    <source>
        <dbReference type="EMBL" id="HHH14306.1"/>
    </source>
</evidence>
<dbReference type="EMBL" id="DRNS01000088">
    <property type="protein sequence ID" value="HHH14306.1"/>
    <property type="molecule type" value="Genomic_DNA"/>
</dbReference>
<feature type="transmembrane region" description="Helical" evidence="2">
    <location>
        <begin position="188"/>
        <end position="206"/>
    </location>
</feature>
<reference evidence="3" key="1">
    <citation type="journal article" date="2020" name="mSystems">
        <title>Genome- and Community-Level Interaction Insights into Carbon Utilization and Element Cycling Functions of Hydrothermarchaeota in Hydrothermal Sediment.</title>
        <authorList>
            <person name="Zhou Z."/>
            <person name="Liu Y."/>
            <person name="Xu W."/>
            <person name="Pan J."/>
            <person name="Luo Z.H."/>
            <person name="Li M."/>
        </authorList>
    </citation>
    <scope>NUCLEOTIDE SEQUENCE [LARGE SCALE GENOMIC DNA]</scope>
    <source>
        <strain evidence="3">HyVt-517</strain>
    </source>
</reference>
<gene>
    <name evidence="3" type="ORF">ENJ78_01200</name>
</gene>
<proteinExistence type="predicted"/>
<feature type="coiled-coil region" evidence="1">
    <location>
        <begin position="95"/>
        <end position="132"/>
    </location>
</feature>
<sequence>MQNLNKIKKLINQASSQEPAETLQASKMASALMVREGVNFSDLLKYKDELYLDGLMSTARVYAQRTTKTHTEAQKLSASIYQQINEAYNKSSIKADNNYQEKARLQREREELERKAQELRQKEADIFKKEQQSTHQQTEDPIYATDFKNEPQKYRTSHNIRIGNYFLRMLILHPFLTFRLFIRSFFQALIVSLLIMVFVMIFSVLFDMDLTFSLSYLAMYEGLVFVLLIAYTLVNIRGWYPSE</sequence>
<dbReference type="AlphaFoldDB" id="A0A7V5J2P2"/>
<evidence type="ECO:0000256" key="1">
    <source>
        <dbReference type="SAM" id="Coils"/>
    </source>
</evidence>
<feature type="transmembrane region" description="Helical" evidence="2">
    <location>
        <begin position="218"/>
        <end position="240"/>
    </location>
</feature>
<comment type="caution">
    <text evidence="3">The sequence shown here is derived from an EMBL/GenBank/DDBJ whole genome shotgun (WGS) entry which is preliminary data.</text>
</comment>
<keyword evidence="2" id="KW-0472">Membrane</keyword>
<keyword evidence="2" id="KW-0812">Transmembrane</keyword>
<accession>A0A7V5J2P2</accession>
<keyword evidence="1" id="KW-0175">Coiled coil</keyword>
<organism evidence="3">
    <name type="scientific">candidate division WWE3 bacterium</name>
    <dbReference type="NCBI Taxonomy" id="2053526"/>
    <lineage>
        <taxon>Bacteria</taxon>
        <taxon>Katanobacteria</taxon>
    </lineage>
</organism>
<protein>
    <submittedName>
        <fullName evidence="3">Uncharacterized protein</fullName>
    </submittedName>
</protein>
<evidence type="ECO:0000256" key="2">
    <source>
        <dbReference type="SAM" id="Phobius"/>
    </source>
</evidence>